<dbReference type="Pfam" id="PF22725">
    <property type="entry name" value="GFO_IDH_MocA_C3"/>
    <property type="match status" value="1"/>
</dbReference>
<dbReference type="EMBL" id="JANFNG010000005">
    <property type="protein sequence ID" value="MCQ4080890.1"/>
    <property type="molecule type" value="Genomic_DNA"/>
</dbReference>
<dbReference type="PANTHER" id="PTHR43818">
    <property type="entry name" value="BCDNA.GH03377"/>
    <property type="match status" value="1"/>
</dbReference>
<accession>A0ABT1PV52</accession>
<dbReference type="SUPFAM" id="SSF51735">
    <property type="entry name" value="NAD(P)-binding Rossmann-fold domains"/>
    <property type="match status" value="1"/>
</dbReference>
<keyword evidence="5" id="KW-1185">Reference proteome</keyword>
<dbReference type="InterPro" id="IPR055170">
    <property type="entry name" value="GFO_IDH_MocA-like_dom"/>
</dbReference>
<feature type="domain" description="Gfo/Idh/MocA-like oxidoreductase N-terminal" evidence="2">
    <location>
        <begin position="43"/>
        <end position="129"/>
    </location>
</feature>
<evidence type="ECO:0000313" key="5">
    <source>
        <dbReference type="Proteomes" id="UP001057702"/>
    </source>
</evidence>
<dbReference type="InterPro" id="IPR036291">
    <property type="entry name" value="NAD(P)-bd_dom_sf"/>
</dbReference>
<dbReference type="Gene3D" id="3.30.360.10">
    <property type="entry name" value="Dihydrodipicolinate Reductase, domain 2"/>
    <property type="match status" value="1"/>
</dbReference>
<sequence>MRPLVVAVNGVTGRMGRTRHLHGALLPLQRSGIRSAGRRRELDLVLVGRRAAAVSQLAREHGVRRWSTDLDAVLGDPEVDVYFDAQRSGLRSGAVTAAIKARKHLYCEKPLALDGAAALELARDAEQAQIRTGMVQDKLFTPGFRALRSVLAAGALGRILDVRGDFGYWVSADAAGRPQRPSWNYRRADGGDFIADLFSHWYYLLAMVGTPLAVSALLATHVPRRHDESGRPYDVDVEDLGHVLVRLHGGVTGVISTSWIQRPPTPFTLTLHGTRATAMATPDACTLSTATLPAPGATPVPRQQPVPMPPQEDEFLSQWRQFLEHVAGDTPFPWTFCYAARAALFCDAIRNSGRRGTWCDVPEDTGDVR</sequence>
<dbReference type="PANTHER" id="PTHR43818:SF11">
    <property type="entry name" value="BCDNA.GH03377"/>
    <property type="match status" value="1"/>
</dbReference>
<dbReference type="SUPFAM" id="SSF55347">
    <property type="entry name" value="Glyceraldehyde-3-phosphate dehydrogenase-like, C-terminal domain"/>
    <property type="match status" value="1"/>
</dbReference>
<evidence type="ECO:0000256" key="1">
    <source>
        <dbReference type="ARBA" id="ARBA00023002"/>
    </source>
</evidence>
<reference evidence="4" key="1">
    <citation type="submission" date="2022-06" db="EMBL/GenBank/DDBJ databases">
        <title>Draft genome sequence of Streptomyces sp. RB6PN25 isolated from peat swamp forest in Thailand.</title>
        <authorList>
            <person name="Duangmal K."/>
            <person name="Klaysubun C."/>
        </authorList>
    </citation>
    <scope>NUCLEOTIDE SEQUENCE</scope>
    <source>
        <strain evidence="4">RB6PN25</strain>
    </source>
</reference>
<evidence type="ECO:0000313" key="4">
    <source>
        <dbReference type="EMBL" id="MCQ4080890.1"/>
    </source>
</evidence>
<evidence type="ECO:0000259" key="3">
    <source>
        <dbReference type="Pfam" id="PF22725"/>
    </source>
</evidence>
<comment type="caution">
    <text evidence="4">The sequence shown here is derived from an EMBL/GenBank/DDBJ whole genome shotgun (WGS) entry which is preliminary data.</text>
</comment>
<dbReference type="Pfam" id="PF01408">
    <property type="entry name" value="GFO_IDH_MocA"/>
    <property type="match status" value="1"/>
</dbReference>
<gene>
    <name evidence="4" type="ORF">NGB36_09825</name>
</gene>
<dbReference type="Proteomes" id="UP001057702">
    <property type="component" value="Unassembled WGS sequence"/>
</dbReference>
<proteinExistence type="predicted"/>
<evidence type="ECO:0000259" key="2">
    <source>
        <dbReference type="Pfam" id="PF01408"/>
    </source>
</evidence>
<dbReference type="InterPro" id="IPR050463">
    <property type="entry name" value="Gfo/Idh/MocA_oxidrdct_glycsds"/>
</dbReference>
<dbReference type="InterPro" id="IPR000683">
    <property type="entry name" value="Gfo/Idh/MocA-like_OxRdtase_N"/>
</dbReference>
<feature type="domain" description="GFO/IDH/MocA-like oxidoreductase" evidence="3">
    <location>
        <begin position="144"/>
        <end position="278"/>
    </location>
</feature>
<dbReference type="Gene3D" id="3.40.50.720">
    <property type="entry name" value="NAD(P)-binding Rossmann-like Domain"/>
    <property type="match status" value="1"/>
</dbReference>
<name>A0ABT1PV52_9ACTN</name>
<keyword evidence="1" id="KW-0560">Oxidoreductase</keyword>
<dbReference type="RefSeq" id="WP_255919795.1">
    <property type="nucleotide sequence ID" value="NZ_JANFNG010000005.1"/>
</dbReference>
<protein>
    <submittedName>
        <fullName evidence="4">Gfo/Idh/MocA family oxidoreductase</fullName>
    </submittedName>
</protein>
<organism evidence="4 5">
    <name type="scientific">Streptomyces humicola</name>
    <dbReference type="NCBI Taxonomy" id="2953240"/>
    <lineage>
        <taxon>Bacteria</taxon>
        <taxon>Bacillati</taxon>
        <taxon>Actinomycetota</taxon>
        <taxon>Actinomycetes</taxon>
        <taxon>Kitasatosporales</taxon>
        <taxon>Streptomycetaceae</taxon>
        <taxon>Streptomyces</taxon>
    </lineage>
</organism>